<keyword evidence="2" id="KW-1185">Reference proteome</keyword>
<proteinExistence type="predicted"/>
<evidence type="ECO:0000313" key="2">
    <source>
        <dbReference type="Proteomes" id="UP000326500"/>
    </source>
</evidence>
<dbReference type="EMBL" id="FNFT01000008">
    <property type="protein sequence ID" value="SDK35090.1"/>
    <property type="molecule type" value="Genomic_DNA"/>
</dbReference>
<dbReference type="PANTHER" id="PTHR42754:SF1">
    <property type="entry name" value="LIPOPROTEIN"/>
    <property type="match status" value="1"/>
</dbReference>
<dbReference type="InterPro" id="IPR011047">
    <property type="entry name" value="Quinoprotein_ADH-like_sf"/>
</dbReference>
<dbReference type="SUPFAM" id="SSF50998">
    <property type="entry name" value="Quinoprotein alcohol dehydrogenase-like"/>
    <property type="match status" value="1"/>
</dbReference>
<gene>
    <name evidence="1" type="ORF">SAMN04488571_10828</name>
</gene>
<organism evidence="1 2">
    <name type="scientific">Methanoculleus thermophilus</name>
    <dbReference type="NCBI Taxonomy" id="2200"/>
    <lineage>
        <taxon>Archaea</taxon>
        <taxon>Methanobacteriati</taxon>
        <taxon>Methanobacteriota</taxon>
        <taxon>Stenosarchaea group</taxon>
        <taxon>Methanomicrobia</taxon>
        <taxon>Methanomicrobiales</taxon>
        <taxon>Methanomicrobiaceae</taxon>
        <taxon>Methanoculleus</taxon>
    </lineage>
</organism>
<dbReference type="PANTHER" id="PTHR42754">
    <property type="entry name" value="ENDOGLUCANASE"/>
    <property type="match status" value="1"/>
</dbReference>
<evidence type="ECO:0000313" key="1">
    <source>
        <dbReference type="EMBL" id="SDK35090.1"/>
    </source>
</evidence>
<reference evidence="1 2" key="1">
    <citation type="submission" date="2016-10" db="EMBL/GenBank/DDBJ databases">
        <authorList>
            <person name="Varghese N."/>
            <person name="Submissions S."/>
        </authorList>
    </citation>
    <scope>NUCLEOTIDE SEQUENCE [LARGE SCALE GENOMIC DNA]</scope>
    <source>
        <strain evidence="1 2">DSM 2373</strain>
    </source>
</reference>
<evidence type="ECO:0008006" key="3">
    <source>
        <dbReference type="Google" id="ProtNLM"/>
    </source>
</evidence>
<protein>
    <recommendedName>
        <fullName evidence="3">Outer membrane protein assembly factor BamB, contains PQQ-like beta-propeller repeat</fullName>
    </recommendedName>
</protein>
<dbReference type="STRING" id="2200.GCA_001571405_01269"/>
<name>A0A1G9B7U3_9EURY</name>
<dbReference type="RefSeq" id="WP_433450403.1">
    <property type="nucleotide sequence ID" value="NZ_JBMNQR010000072.1"/>
</dbReference>
<dbReference type="AlphaFoldDB" id="A0A1G9B7U3"/>
<accession>A0A1G9B7U3</accession>
<sequence length="394" mass="41576">MAVLLIAVLLSMGMASAATTTPTIAWNASFSPESYSKFDAVAPITDGGYIALGFAVTDLYGGSEYTVLIKTDGQGNEVWSKRFPDMAPASVAETADGGYIIGAYNTSRTVVDQRFVYQGSSFLIRTDAAGTEEWRQVFPDMKVSAVQPTADGGYAVIGWLWNPLGSESDTTATIIKTDGNGQPTWNRTIPGKAAYAGIVTADGGYIIGGTTSPFNNDLGDAFLLRLDAEGQTLWERNYQAPVVYDITETDDGRFFYTSNYWYGLVEEDGTEVWLKNIEGLSGHAAALQPGGYVVAGTNARTSEGFIFGTDEDGTILWNRTFPDAGINAASGAPNGTYTLAGIRYPSDGSSTAWLINLEGVTAAPTGTPTQAAPGFGAIGAGAALLVLAGRKWRG</sequence>
<dbReference type="Proteomes" id="UP000326500">
    <property type="component" value="Unassembled WGS sequence"/>
</dbReference>